<dbReference type="GO" id="GO:0005634">
    <property type="term" value="C:nucleus"/>
    <property type="evidence" value="ECO:0007669"/>
    <property type="project" value="UniProtKB-SubCell"/>
</dbReference>
<keyword evidence="6" id="KW-0539">Nucleus</keyword>
<organism evidence="9 10">
    <name type="scientific">Elysia crispata</name>
    <name type="common">lettuce slug</name>
    <dbReference type="NCBI Taxonomy" id="231223"/>
    <lineage>
        <taxon>Eukaryota</taxon>
        <taxon>Metazoa</taxon>
        <taxon>Spiralia</taxon>
        <taxon>Lophotrochozoa</taxon>
        <taxon>Mollusca</taxon>
        <taxon>Gastropoda</taxon>
        <taxon>Heterobranchia</taxon>
        <taxon>Euthyneura</taxon>
        <taxon>Panpulmonata</taxon>
        <taxon>Sacoglossa</taxon>
        <taxon>Placobranchoidea</taxon>
        <taxon>Plakobranchidae</taxon>
        <taxon>Elysia</taxon>
    </lineage>
</organism>
<comment type="subcellular location">
    <subcellularLocation>
        <location evidence="2">Cytoplasm</location>
    </subcellularLocation>
    <subcellularLocation>
        <location evidence="1">Nucleus</location>
    </subcellularLocation>
</comment>
<sequence length="89" mass="9938">MSIAGGECLSAQLNVPFPSVREADIAYGSLSVDKELKRGNVSRELWVENNILHVRFQASEARTFRVSINSFLEHLKLVCETMAEFGPAR</sequence>
<dbReference type="PANTHER" id="PTHR31283:SF5">
    <property type="entry name" value="EKC_KEOPS COMPLEX SUBUNIT LAGE3"/>
    <property type="match status" value="1"/>
</dbReference>
<evidence type="ECO:0000256" key="3">
    <source>
        <dbReference type="ARBA" id="ARBA00007073"/>
    </source>
</evidence>
<evidence type="ECO:0000256" key="2">
    <source>
        <dbReference type="ARBA" id="ARBA00004496"/>
    </source>
</evidence>
<accession>A0AAE0ZRC2</accession>
<proteinExistence type="inferred from homology"/>
<dbReference type="AlphaFoldDB" id="A0AAE0ZRC2"/>
<reference evidence="9" key="1">
    <citation type="journal article" date="2023" name="G3 (Bethesda)">
        <title>A reference genome for the long-term kleptoplast-retaining sea slug Elysia crispata morphotype clarki.</title>
        <authorList>
            <person name="Eastman K.E."/>
            <person name="Pendleton A.L."/>
            <person name="Shaikh M.A."/>
            <person name="Suttiyut T."/>
            <person name="Ogas R."/>
            <person name="Tomko P."/>
            <person name="Gavelis G."/>
            <person name="Widhalm J.R."/>
            <person name="Wisecaver J.H."/>
        </authorList>
    </citation>
    <scope>NUCLEOTIDE SEQUENCE</scope>
    <source>
        <strain evidence="9">ECLA1</strain>
    </source>
</reference>
<dbReference type="PANTHER" id="PTHR31283">
    <property type="entry name" value="EKC/KEOPS COMPLEX SUBUNIT PCC1 FAMILY MEMBER"/>
    <property type="match status" value="1"/>
</dbReference>
<gene>
    <name evidence="9" type="ORF">RRG08_027267</name>
</gene>
<dbReference type="EMBL" id="JAWDGP010003485">
    <property type="protein sequence ID" value="KAK3773932.1"/>
    <property type="molecule type" value="Genomic_DNA"/>
</dbReference>
<dbReference type="Pfam" id="PF09341">
    <property type="entry name" value="Pcc1"/>
    <property type="match status" value="1"/>
</dbReference>
<keyword evidence="10" id="KW-1185">Reference proteome</keyword>
<keyword evidence="4" id="KW-0963">Cytoplasm</keyword>
<evidence type="ECO:0000256" key="6">
    <source>
        <dbReference type="ARBA" id="ARBA00023242"/>
    </source>
</evidence>
<evidence type="ECO:0000256" key="1">
    <source>
        <dbReference type="ARBA" id="ARBA00004123"/>
    </source>
</evidence>
<evidence type="ECO:0000313" key="10">
    <source>
        <dbReference type="Proteomes" id="UP001283361"/>
    </source>
</evidence>
<dbReference type="Gene3D" id="3.30.310.50">
    <property type="entry name" value="Alpha-D-phosphohexomutase, C-terminal domain"/>
    <property type="match status" value="1"/>
</dbReference>
<evidence type="ECO:0000256" key="4">
    <source>
        <dbReference type="ARBA" id="ARBA00022490"/>
    </source>
</evidence>
<name>A0AAE0ZRC2_9GAST</name>
<comment type="caution">
    <text evidence="9">The sequence shown here is derived from an EMBL/GenBank/DDBJ whole genome shotgun (WGS) entry which is preliminary data.</text>
</comment>
<comment type="similarity">
    <text evidence="3">Belongs to the CTAG/PCC1 family.</text>
</comment>
<dbReference type="GO" id="GO:0005737">
    <property type="term" value="C:cytoplasm"/>
    <property type="evidence" value="ECO:0007669"/>
    <property type="project" value="UniProtKB-SubCell"/>
</dbReference>
<dbReference type="GO" id="GO:0000408">
    <property type="term" value="C:EKC/KEOPS complex"/>
    <property type="evidence" value="ECO:0007669"/>
    <property type="project" value="TreeGrafter"/>
</dbReference>
<dbReference type="GO" id="GO:0008033">
    <property type="term" value="P:tRNA processing"/>
    <property type="evidence" value="ECO:0007669"/>
    <property type="project" value="UniProtKB-KW"/>
</dbReference>
<dbReference type="GO" id="GO:0070525">
    <property type="term" value="P:tRNA threonylcarbamoyladenosine metabolic process"/>
    <property type="evidence" value="ECO:0007669"/>
    <property type="project" value="TreeGrafter"/>
</dbReference>
<dbReference type="FunFam" id="3.30.310.50:FF:000005">
    <property type="entry name" value="L antigen family member 3"/>
    <property type="match status" value="1"/>
</dbReference>
<evidence type="ECO:0000256" key="7">
    <source>
        <dbReference type="ARBA" id="ARBA00053047"/>
    </source>
</evidence>
<evidence type="ECO:0000256" key="5">
    <source>
        <dbReference type="ARBA" id="ARBA00022694"/>
    </source>
</evidence>
<evidence type="ECO:0000313" key="9">
    <source>
        <dbReference type="EMBL" id="KAK3773932.1"/>
    </source>
</evidence>
<dbReference type="InterPro" id="IPR015419">
    <property type="entry name" value="CTAG/Pcc1"/>
</dbReference>
<keyword evidence="5" id="KW-0819">tRNA processing</keyword>
<evidence type="ECO:0000256" key="8">
    <source>
        <dbReference type="ARBA" id="ARBA00076355"/>
    </source>
</evidence>
<dbReference type="Proteomes" id="UP001283361">
    <property type="component" value="Unassembled WGS sequence"/>
</dbReference>
<protein>
    <recommendedName>
        <fullName evidence="8">L antigen family member 3</fullName>
    </recommendedName>
</protein>
<comment type="function">
    <text evidence="7">Component of the EKC/KEOPS complex that is required for the formation of a threonylcarbamoyl group on adenosine at position 37 (t(6)A37) in tRNAs that read codons beginning with adenine. The complex is probably involved in the transfer of the threonylcarbamoyl moiety of threonylcarbamoyl-AMP (TC-AMP) to the N6 group of A37. LAGE3 functions as a dimerization module for the complex.</text>
</comment>